<evidence type="ECO:0000313" key="2">
    <source>
        <dbReference type="Proteomes" id="UP001371305"/>
    </source>
</evidence>
<sequence length="157" mass="17267">MLTVAVVGIIAMIRSVVSYEGMAHRDFGTPARIATIVEWFGRIEKRPATDFVAVTDEPEIFGFPETRVLPASAIPKEFVDGLWGTSGHSSGMAFADWYSVLAHYDEQHQLRAIEFYGSRYGAIVSRDPVLRPKMGGELHQLAGAPVFITARITGEPD</sequence>
<dbReference type="Proteomes" id="UP001371305">
    <property type="component" value="Unassembled WGS sequence"/>
</dbReference>
<protein>
    <recommendedName>
        <fullName evidence="3">MacB-like periplasmic core domain-containing protein</fullName>
    </recommendedName>
</protein>
<reference evidence="1 2" key="1">
    <citation type="submission" date="2024-04" db="EMBL/GenBank/DDBJ databases">
        <title>Luteolibacter sp. isolated from soil.</title>
        <authorList>
            <person name="An J."/>
        </authorList>
    </citation>
    <scope>NUCLEOTIDE SEQUENCE [LARGE SCALE GENOMIC DNA]</scope>
    <source>
        <strain evidence="1 2">Y139</strain>
    </source>
</reference>
<organism evidence="1 2">
    <name type="scientific">Luteolibacter soli</name>
    <dbReference type="NCBI Taxonomy" id="3135280"/>
    <lineage>
        <taxon>Bacteria</taxon>
        <taxon>Pseudomonadati</taxon>
        <taxon>Verrucomicrobiota</taxon>
        <taxon>Verrucomicrobiia</taxon>
        <taxon>Verrucomicrobiales</taxon>
        <taxon>Verrucomicrobiaceae</taxon>
        <taxon>Luteolibacter</taxon>
    </lineage>
</organism>
<dbReference type="EMBL" id="JBBUKT010000011">
    <property type="protein sequence ID" value="MEK7953429.1"/>
    <property type="molecule type" value="Genomic_DNA"/>
</dbReference>
<dbReference type="RefSeq" id="WP_341407194.1">
    <property type="nucleotide sequence ID" value="NZ_JBBUKT010000011.1"/>
</dbReference>
<name>A0ABU9B092_9BACT</name>
<keyword evidence="2" id="KW-1185">Reference proteome</keyword>
<evidence type="ECO:0008006" key="3">
    <source>
        <dbReference type="Google" id="ProtNLM"/>
    </source>
</evidence>
<comment type="caution">
    <text evidence="1">The sequence shown here is derived from an EMBL/GenBank/DDBJ whole genome shotgun (WGS) entry which is preliminary data.</text>
</comment>
<proteinExistence type="predicted"/>
<gene>
    <name evidence="1" type="ORF">WKV53_23140</name>
</gene>
<evidence type="ECO:0000313" key="1">
    <source>
        <dbReference type="EMBL" id="MEK7953429.1"/>
    </source>
</evidence>
<accession>A0ABU9B092</accession>